<evidence type="ECO:0000313" key="2">
    <source>
        <dbReference type="Proteomes" id="UP000539642"/>
    </source>
</evidence>
<dbReference type="EMBL" id="JACHEO010000018">
    <property type="protein sequence ID" value="MBB5349010.1"/>
    <property type="molecule type" value="Genomic_DNA"/>
</dbReference>
<accession>A0A840V530</accession>
<reference evidence="1 2" key="1">
    <citation type="submission" date="2020-08" db="EMBL/GenBank/DDBJ databases">
        <title>Genomic Encyclopedia of Type Strains, Phase IV (KMG-IV): sequencing the most valuable type-strain genomes for metagenomic binning, comparative biology and taxonomic classification.</title>
        <authorList>
            <person name="Goeker M."/>
        </authorList>
    </citation>
    <scope>NUCLEOTIDE SEQUENCE [LARGE SCALE GENOMIC DNA]</scope>
    <source>
        <strain evidence="1 2">DSM 28570</strain>
    </source>
</reference>
<keyword evidence="2" id="KW-1185">Reference proteome</keyword>
<dbReference type="AlphaFoldDB" id="A0A840V530"/>
<protein>
    <submittedName>
        <fullName evidence="1">Uncharacterized protein</fullName>
    </submittedName>
</protein>
<proteinExistence type="predicted"/>
<gene>
    <name evidence="1" type="ORF">HNQ81_002757</name>
</gene>
<dbReference type="Proteomes" id="UP000539642">
    <property type="component" value="Unassembled WGS sequence"/>
</dbReference>
<evidence type="ECO:0000313" key="1">
    <source>
        <dbReference type="EMBL" id="MBB5349010.1"/>
    </source>
</evidence>
<organism evidence="1 2">
    <name type="scientific">Desulfoprunum benzoelyticum</name>
    <dbReference type="NCBI Taxonomy" id="1506996"/>
    <lineage>
        <taxon>Bacteria</taxon>
        <taxon>Pseudomonadati</taxon>
        <taxon>Thermodesulfobacteriota</taxon>
        <taxon>Desulfobulbia</taxon>
        <taxon>Desulfobulbales</taxon>
        <taxon>Desulfobulbaceae</taxon>
        <taxon>Desulfoprunum</taxon>
    </lineage>
</organism>
<dbReference type="RefSeq" id="WP_183351826.1">
    <property type="nucleotide sequence ID" value="NZ_JACHEO010000018.1"/>
</dbReference>
<comment type="caution">
    <text evidence="1">The sequence shown here is derived from an EMBL/GenBank/DDBJ whole genome shotgun (WGS) entry which is preliminary data.</text>
</comment>
<sequence>MRTCVTPAGRFRYGIHKPSYSVANLRRDDRIERLGSDNDATPVNNAANFPPGDIEVDGADWIFEIPNPLPFKGTTYIDKEWADAGAGDPGRIRIAAPVPVSLSATCRSAGTGPEIIDRLPAPLQLALATTSTDPEDMIRLARLSCALEFDAAGEPTGLRYDRRPDGSLRPVVHDHLLFEAVANNPRLPDRYKIIMVVRPGAQGGSEIVGEWPADGATHVFEYLRRNSYIAGGHYAANMADDAVRYAVADLSDHDLRALRHLYYQRTYVRLAAELGLTVPTARRNLAPDELEQLRLAIGAQLGAGRTPASAATLWGWNFGFDYAPTGYRLHASHQQVHQQYAMLPATVAAYNADPNHSEGRFAAFGCGDMIAEVIDQYRRDCGSDFFADYQRAIAGNRRMDGRSDLESDLVVWSDPNCLLFVPKAQTSQWELQLMTRVDSDGGTVGNIVEADRAVRESLDTGILMAQKTLAGLGARMVTSIEYPKRIGDNDRNQPLLYAFLPRLPESPGAFSEAQLRYINGHYPEDFAAVCRRRLSCGDLKPPAR</sequence>
<name>A0A840V530_9BACT</name>